<reference evidence="2 3" key="1">
    <citation type="submission" date="2019-12" db="EMBL/GenBank/DDBJ databases">
        <authorList>
            <person name="Alioto T."/>
            <person name="Alioto T."/>
            <person name="Gomez Garrido J."/>
        </authorList>
    </citation>
    <scope>NUCLEOTIDE SEQUENCE [LARGE SCALE GENOMIC DNA]</scope>
</reference>
<dbReference type="AlphaFoldDB" id="A0A8S0UNI0"/>
<dbReference type="Gramene" id="OE9A094232T1">
    <property type="protein sequence ID" value="OE9A094232C1"/>
    <property type="gene ID" value="OE9A094232"/>
</dbReference>
<feature type="region of interest" description="Disordered" evidence="1">
    <location>
        <begin position="1"/>
        <end position="20"/>
    </location>
</feature>
<evidence type="ECO:0000313" key="2">
    <source>
        <dbReference type="EMBL" id="CAA3019436.1"/>
    </source>
</evidence>
<organism evidence="2 3">
    <name type="scientific">Olea europaea subsp. europaea</name>
    <dbReference type="NCBI Taxonomy" id="158383"/>
    <lineage>
        <taxon>Eukaryota</taxon>
        <taxon>Viridiplantae</taxon>
        <taxon>Streptophyta</taxon>
        <taxon>Embryophyta</taxon>
        <taxon>Tracheophyta</taxon>
        <taxon>Spermatophyta</taxon>
        <taxon>Magnoliopsida</taxon>
        <taxon>eudicotyledons</taxon>
        <taxon>Gunneridae</taxon>
        <taxon>Pentapetalae</taxon>
        <taxon>asterids</taxon>
        <taxon>lamiids</taxon>
        <taxon>Lamiales</taxon>
        <taxon>Oleaceae</taxon>
        <taxon>Oleeae</taxon>
        <taxon>Olea</taxon>
    </lineage>
</organism>
<proteinExistence type="predicted"/>
<protein>
    <submittedName>
        <fullName evidence="2">Uncharacterized protein</fullName>
    </submittedName>
</protein>
<comment type="caution">
    <text evidence="2">The sequence shown here is derived from an EMBL/GenBank/DDBJ whole genome shotgun (WGS) entry which is preliminary data.</text>
</comment>
<sequence length="87" mass="10139">VAPVRRTGHRGALSSREDRNRSVMKRHAHLFLCFFTLRRQRLIEEEKERLLKAQDPSLYQYLPGGTLKPSDLAKLPSSQTSSNMFRR</sequence>
<keyword evidence="3" id="KW-1185">Reference proteome</keyword>
<evidence type="ECO:0000256" key="1">
    <source>
        <dbReference type="SAM" id="MobiDB-lite"/>
    </source>
</evidence>
<feature type="region of interest" description="Disordered" evidence="1">
    <location>
        <begin position="62"/>
        <end position="87"/>
    </location>
</feature>
<feature type="non-terminal residue" evidence="2">
    <location>
        <position position="1"/>
    </location>
</feature>
<feature type="compositionally biased region" description="Polar residues" evidence="1">
    <location>
        <begin position="76"/>
        <end position="87"/>
    </location>
</feature>
<dbReference type="EMBL" id="CACTIH010008721">
    <property type="protein sequence ID" value="CAA3019436.1"/>
    <property type="molecule type" value="Genomic_DNA"/>
</dbReference>
<evidence type="ECO:0000313" key="3">
    <source>
        <dbReference type="Proteomes" id="UP000594638"/>
    </source>
</evidence>
<accession>A0A8S0UNI0</accession>
<gene>
    <name evidence="2" type="ORF">OLEA9_A094232</name>
</gene>
<dbReference type="Proteomes" id="UP000594638">
    <property type="component" value="Unassembled WGS sequence"/>
</dbReference>
<name>A0A8S0UNI0_OLEEU</name>